<keyword evidence="2" id="KW-0479">Metal-binding</keyword>
<evidence type="ECO:0000256" key="4">
    <source>
        <dbReference type="ARBA" id="ARBA00022837"/>
    </source>
</evidence>
<keyword evidence="3 6" id="KW-0378">Hydrolase</keyword>
<dbReference type="SUPFAM" id="SSF53649">
    <property type="entry name" value="Alkaline phosphatase-like"/>
    <property type="match status" value="1"/>
</dbReference>
<dbReference type="OrthoDB" id="9762941at2"/>
<dbReference type="EMBL" id="SJPV01000003">
    <property type="protein sequence ID" value="TWU39697.1"/>
    <property type="molecule type" value="Genomic_DNA"/>
</dbReference>
<keyword evidence="7" id="KW-1185">Reference proteome</keyword>
<dbReference type="PANTHER" id="PTHR42693:SF33">
    <property type="entry name" value="ARYLSULFATASE"/>
    <property type="match status" value="1"/>
</dbReference>
<comment type="similarity">
    <text evidence="1">Belongs to the sulfatase family.</text>
</comment>
<dbReference type="AlphaFoldDB" id="A0A5C6DUT8"/>
<dbReference type="InterPro" id="IPR050738">
    <property type="entry name" value="Sulfatase"/>
</dbReference>
<dbReference type="PANTHER" id="PTHR42693">
    <property type="entry name" value="ARYLSULFATASE FAMILY MEMBER"/>
    <property type="match status" value="1"/>
</dbReference>
<dbReference type="GO" id="GO:0047753">
    <property type="term" value="F:choline-sulfatase activity"/>
    <property type="evidence" value="ECO:0007669"/>
    <property type="project" value="UniProtKB-EC"/>
</dbReference>
<dbReference type="Proteomes" id="UP000319143">
    <property type="component" value="Unassembled WGS sequence"/>
</dbReference>
<evidence type="ECO:0000256" key="2">
    <source>
        <dbReference type="ARBA" id="ARBA00022723"/>
    </source>
</evidence>
<dbReference type="InterPro" id="IPR000917">
    <property type="entry name" value="Sulfatase_N"/>
</dbReference>
<dbReference type="EC" id="3.1.6.6" evidence="6"/>
<evidence type="ECO:0000313" key="7">
    <source>
        <dbReference type="Proteomes" id="UP000319143"/>
    </source>
</evidence>
<comment type="caution">
    <text evidence="6">The sequence shown here is derived from an EMBL/GenBank/DDBJ whole genome shotgun (WGS) entry which is preliminary data.</text>
</comment>
<protein>
    <submittedName>
        <fullName evidence="6">Choline-sulfatase</fullName>
        <ecNumber evidence="6">3.1.6.6</ecNumber>
    </submittedName>
</protein>
<dbReference type="PROSITE" id="PS00523">
    <property type="entry name" value="SULFATASE_1"/>
    <property type="match status" value="1"/>
</dbReference>
<keyword evidence="4" id="KW-0106">Calcium</keyword>
<evidence type="ECO:0000256" key="3">
    <source>
        <dbReference type="ARBA" id="ARBA00022801"/>
    </source>
</evidence>
<feature type="domain" description="Sulfatase N-terminal" evidence="5">
    <location>
        <begin position="70"/>
        <end position="411"/>
    </location>
</feature>
<evidence type="ECO:0000313" key="6">
    <source>
        <dbReference type="EMBL" id="TWU39697.1"/>
    </source>
</evidence>
<dbReference type="Pfam" id="PF00884">
    <property type="entry name" value="Sulfatase"/>
    <property type="match status" value="1"/>
</dbReference>
<evidence type="ECO:0000256" key="1">
    <source>
        <dbReference type="ARBA" id="ARBA00008779"/>
    </source>
</evidence>
<proteinExistence type="inferred from homology"/>
<name>A0A5C6DUT8_9BACT</name>
<sequence>MFQPARQGLLSPPQPHKIPLYQNHRIPTHLPPGTGLMYRTYAVLLSTLIYLPLLAEGVMAIQPAEGHRPPNIVFFIADDMLPKHFNCLPQGEGRNLTPNIDRLARQGTVMREQHVCSPICTPSRYNVLTGNYASRAKNNPFTSRTRREGQSIVEFNTHIVGGDTTLQALLQEAGYETGMVGKNHVVEVNGLESFPDFDASARRPENAAKLLRNHDRVCEAIRNTGFDSVDRVYHNNPDFLGLHDVAVQNLDWITEGGVEFIGQPRNKPFFLYFATTVPHGPTNEKRSWNADPKIAAVGYLEKAPTAMPSREQIAHRLTAAGLPVTPDTANMLWLDDAVGALLDKLEATGQLDNTVFFFFSDHGQNAKGTLYQGGVHDPSIVWRKGGFPVGATSDALVSIVDFAPTILDFAKVDASEFHFDGESFLPYLEGQPAPTDRVLYFELGFARGVRKGNWKYMAIRYPEHIENMTRDQRERLLNKWNAERRRRHLEIVTEDPSMPFSHLTAIPGGGHAEARSTGTLPGYFDRDQLYDLSVDPGEQHNLADDAAYNTQLEEMRRELRRILETLPGEFLL</sequence>
<dbReference type="InterPro" id="IPR024607">
    <property type="entry name" value="Sulfatase_CS"/>
</dbReference>
<evidence type="ECO:0000259" key="5">
    <source>
        <dbReference type="Pfam" id="PF00884"/>
    </source>
</evidence>
<organism evidence="6 7">
    <name type="scientific">Novipirellula artificiosorum</name>
    <dbReference type="NCBI Taxonomy" id="2528016"/>
    <lineage>
        <taxon>Bacteria</taxon>
        <taxon>Pseudomonadati</taxon>
        <taxon>Planctomycetota</taxon>
        <taxon>Planctomycetia</taxon>
        <taxon>Pirellulales</taxon>
        <taxon>Pirellulaceae</taxon>
        <taxon>Novipirellula</taxon>
    </lineage>
</organism>
<accession>A0A5C6DUT8</accession>
<reference evidence="6 7" key="1">
    <citation type="submission" date="2019-02" db="EMBL/GenBank/DDBJ databases">
        <title>Deep-cultivation of Planctomycetes and their phenomic and genomic characterization uncovers novel biology.</title>
        <authorList>
            <person name="Wiegand S."/>
            <person name="Jogler M."/>
            <person name="Boedeker C."/>
            <person name="Pinto D."/>
            <person name="Vollmers J."/>
            <person name="Rivas-Marin E."/>
            <person name="Kohn T."/>
            <person name="Peeters S.H."/>
            <person name="Heuer A."/>
            <person name="Rast P."/>
            <person name="Oberbeckmann S."/>
            <person name="Bunk B."/>
            <person name="Jeske O."/>
            <person name="Meyerdierks A."/>
            <person name="Storesund J.E."/>
            <person name="Kallscheuer N."/>
            <person name="Luecker S."/>
            <person name="Lage O.M."/>
            <person name="Pohl T."/>
            <person name="Merkel B.J."/>
            <person name="Hornburger P."/>
            <person name="Mueller R.-W."/>
            <person name="Bruemmer F."/>
            <person name="Labrenz M."/>
            <person name="Spormann A.M."/>
            <person name="Op Den Camp H."/>
            <person name="Overmann J."/>
            <person name="Amann R."/>
            <person name="Jetten M.S.M."/>
            <person name="Mascher T."/>
            <person name="Medema M.H."/>
            <person name="Devos D.P."/>
            <person name="Kaster A.-K."/>
            <person name="Ovreas L."/>
            <person name="Rohde M."/>
            <person name="Galperin M.Y."/>
            <person name="Jogler C."/>
        </authorList>
    </citation>
    <scope>NUCLEOTIDE SEQUENCE [LARGE SCALE GENOMIC DNA]</scope>
    <source>
        <strain evidence="6 7">Poly41</strain>
    </source>
</reference>
<dbReference type="Gene3D" id="3.40.720.10">
    <property type="entry name" value="Alkaline Phosphatase, subunit A"/>
    <property type="match status" value="2"/>
</dbReference>
<gene>
    <name evidence="6" type="primary">betC_11</name>
    <name evidence="6" type="ORF">Poly41_25530</name>
</gene>
<dbReference type="InterPro" id="IPR017850">
    <property type="entry name" value="Alkaline_phosphatase_core_sf"/>
</dbReference>
<dbReference type="GO" id="GO:0004065">
    <property type="term" value="F:arylsulfatase activity"/>
    <property type="evidence" value="ECO:0007669"/>
    <property type="project" value="TreeGrafter"/>
</dbReference>
<dbReference type="GO" id="GO:0046872">
    <property type="term" value="F:metal ion binding"/>
    <property type="evidence" value="ECO:0007669"/>
    <property type="project" value="UniProtKB-KW"/>
</dbReference>